<comment type="caution">
    <text evidence="8">The sequence shown here is derived from an EMBL/GenBank/DDBJ whole genome shotgun (WGS) entry which is preliminary data.</text>
</comment>
<dbReference type="InterPro" id="IPR019533">
    <property type="entry name" value="Peptidase_S26"/>
</dbReference>
<dbReference type="InterPro" id="IPR019758">
    <property type="entry name" value="Pept_S26A_signal_pept_1_CS"/>
</dbReference>
<feature type="active site" evidence="5">
    <location>
        <position position="94"/>
    </location>
</feature>
<dbReference type="SUPFAM" id="SSF51306">
    <property type="entry name" value="LexA/Signal peptidase"/>
    <property type="match status" value="1"/>
</dbReference>
<keyword evidence="4 6" id="KW-0378">Hydrolase</keyword>
<dbReference type="Gene3D" id="2.10.109.10">
    <property type="entry name" value="Umud Fragment, subunit A"/>
    <property type="match status" value="1"/>
</dbReference>
<reference evidence="8" key="1">
    <citation type="journal article" date="2020" name="mSystems">
        <title>Genome- and Community-Level Interaction Insights into Carbon Utilization and Element Cycling Functions of Hydrothermarchaeota in Hydrothermal Sediment.</title>
        <authorList>
            <person name="Zhou Z."/>
            <person name="Liu Y."/>
            <person name="Xu W."/>
            <person name="Pan J."/>
            <person name="Luo Z.H."/>
            <person name="Li M."/>
        </authorList>
    </citation>
    <scope>NUCLEOTIDE SEQUENCE [LARGE SCALE GENOMIC DNA]</scope>
    <source>
        <strain evidence="8">SpSt-381</strain>
    </source>
</reference>
<dbReference type="PANTHER" id="PTHR43390:SF1">
    <property type="entry name" value="CHLOROPLAST PROCESSING PEPTIDASE"/>
    <property type="match status" value="1"/>
</dbReference>
<comment type="subcellular location">
    <subcellularLocation>
        <location evidence="6">Membrane</location>
        <topology evidence="6">Single-pass type II membrane protein</topology>
    </subcellularLocation>
</comment>
<dbReference type="PROSITE" id="PS00761">
    <property type="entry name" value="SPASE_I_3"/>
    <property type="match status" value="1"/>
</dbReference>
<dbReference type="NCBIfam" id="TIGR02227">
    <property type="entry name" value="sigpep_I_bact"/>
    <property type="match status" value="1"/>
</dbReference>
<evidence type="ECO:0000256" key="4">
    <source>
        <dbReference type="ARBA" id="ARBA00022801"/>
    </source>
</evidence>
<dbReference type="EMBL" id="DSQF01000012">
    <property type="protein sequence ID" value="HGZ42973.1"/>
    <property type="molecule type" value="Genomic_DNA"/>
</dbReference>
<proteinExistence type="inferred from homology"/>
<evidence type="ECO:0000256" key="1">
    <source>
        <dbReference type="ARBA" id="ARBA00000677"/>
    </source>
</evidence>
<protein>
    <recommendedName>
        <fullName evidence="3 6">Signal peptidase I</fullName>
        <ecNumber evidence="3 6">3.4.21.89</ecNumber>
    </recommendedName>
</protein>
<dbReference type="GO" id="GO:0016020">
    <property type="term" value="C:membrane"/>
    <property type="evidence" value="ECO:0007669"/>
    <property type="project" value="UniProtKB-SubCell"/>
</dbReference>
<comment type="catalytic activity">
    <reaction evidence="1 6">
        <text>Cleavage of hydrophobic, N-terminal signal or leader sequences from secreted and periplasmic proteins.</text>
        <dbReference type="EC" id="3.4.21.89"/>
    </reaction>
</comment>
<accession>A0A832I1X4</accession>
<dbReference type="EC" id="3.4.21.89" evidence="3 6"/>
<evidence type="ECO:0000256" key="3">
    <source>
        <dbReference type="ARBA" id="ARBA00013208"/>
    </source>
</evidence>
<feature type="domain" description="Peptidase S26" evidence="7">
    <location>
        <begin position="9"/>
        <end position="184"/>
    </location>
</feature>
<comment type="similarity">
    <text evidence="2 6">Belongs to the peptidase S26 family.</text>
</comment>
<dbReference type="GO" id="GO:0006465">
    <property type="term" value="P:signal peptide processing"/>
    <property type="evidence" value="ECO:0007669"/>
    <property type="project" value="InterPro"/>
</dbReference>
<dbReference type="PANTHER" id="PTHR43390">
    <property type="entry name" value="SIGNAL PEPTIDASE I"/>
    <property type="match status" value="1"/>
</dbReference>
<dbReference type="CDD" id="cd06530">
    <property type="entry name" value="S26_SPase_I"/>
    <property type="match status" value="1"/>
</dbReference>
<dbReference type="AlphaFoldDB" id="A0A832I1X4"/>
<organism evidence="8">
    <name type="scientific">Eiseniibacteriota bacterium</name>
    <dbReference type="NCBI Taxonomy" id="2212470"/>
    <lineage>
        <taxon>Bacteria</taxon>
        <taxon>Candidatus Eiseniibacteriota</taxon>
    </lineage>
</organism>
<evidence type="ECO:0000256" key="5">
    <source>
        <dbReference type="PIRSR" id="PIRSR600223-1"/>
    </source>
</evidence>
<evidence type="ECO:0000256" key="2">
    <source>
        <dbReference type="ARBA" id="ARBA00009370"/>
    </source>
</evidence>
<evidence type="ECO:0000313" key="8">
    <source>
        <dbReference type="EMBL" id="HGZ42973.1"/>
    </source>
</evidence>
<dbReference type="GO" id="GO:0009003">
    <property type="term" value="F:signal peptidase activity"/>
    <property type="evidence" value="ECO:0007669"/>
    <property type="project" value="UniProtKB-EC"/>
</dbReference>
<gene>
    <name evidence="8" type="primary">lepB</name>
    <name evidence="8" type="ORF">ENR23_06025</name>
</gene>
<dbReference type="InterPro" id="IPR036286">
    <property type="entry name" value="LexA/Signal_pep-like_sf"/>
</dbReference>
<sequence>MGQRRSTLREYVEAALWALVLTLVLRAFVIQAFRIPSESMRDTLLIGDFLFVNKFEYGPKIPFTHVRLPGLRAPRRGDVIVFQYPQNPSQDYIKRCIATGGETVQIVNKRVIVDGDTLREPYVRFESDDVRGGAFDSRDNFGPFTVPAGELFMMGDNRDNSSDSRVWGTVPMDYVKGRALFLYWSWDAERFRPRWNRLFRPVR</sequence>
<dbReference type="InterPro" id="IPR000223">
    <property type="entry name" value="Pept_S26A_signal_pept_1"/>
</dbReference>
<name>A0A832I1X4_UNCEI</name>
<feature type="active site" evidence="5">
    <location>
        <position position="39"/>
    </location>
</feature>
<dbReference type="Pfam" id="PF10502">
    <property type="entry name" value="Peptidase_S26"/>
    <property type="match status" value="1"/>
</dbReference>
<keyword evidence="6" id="KW-0645">Protease</keyword>
<dbReference type="PRINTS" id="PR00727">
    <property type="entry name" value="LEADERPTASE"/>
</dbReference>
<evidence type="ECO:0000259" key="7">
    <source>
        <dbReference type="Pfam" id="PF10502"/>
    </source>
</evidence>
<dbReference type="GO" id="GO:0004252">
    <property type="term" value="F:serine-type endopeptidase activity"/>
    <property type="evidence" value="ECO:0007669"/>
    <property type="project" value="InterPro"/>
</dbReference>
<evidence type="ECO:0000256" key="6">
    <source>
        <dbReference type="RuleBase" id="RU362042"/>
    </source>
</evidence>